<gene>
    <name evidence="3" type="ORF">Micbo1qcDRAFT_231623</name>
</gene>
<evidence type="ECO:0000259" key="2">
    <source>
        <dbReference type="Pfam" id="PF00775"/>
    </source>
</evidence>
<dbReference type="Proteomes" id="UP000070501">
    <property type="component" value="Unassembled WGS sequence"/>
</dbReference>
<feature type="signal peptide" evidence="1">
    <location>
        <begin position="1"/>
        <end position="35"/>
    </location>
</feature>
<dbReference type="SUPFAM" id="SSF49482">
    <property type="entry name" value="Aromatic compound dioxygenase"/>
    <property type="match status" value="1"/>
</dbReference>
<evidence type="ECO:0000313" key="4">
    <source>
        <dbReference type="Proteomes" id="UP000070501"/>
    </source>
</evidence>
<accession>A0A136JA75</accession>
<keyword evidence="3" id="KW-0560">Oxidoreductase</keyword>
<dbReference type="InterPro" id="IPR000627">
    <property type="entry name" value="Intradiol_dOase_C"/>
</dbReference>
<keyword evidence="3" id="KW-0223">Dioxygenase</keyword>
<dbReference type="CDD" id="cd03457">
    <property type="entry name" value="intradiol_dioxygenase_like"/>
    <property type="match status" value="1"/>
</dbReference>
<evidence type="ECO:0000313" key="3">
    <source>
        <dbReference type="EMBL" id="KXJ94042.1"/>
    </source>
</evidence>
<sequence length="404" mass="42828">MVRLFDHPQRQRRAGLIPAALLAVLTLVGSAGVLAHGEHQTPEQIRRELEVHAEANYNLGRALKTCATAPGFAARQERAAARRVEVAHALRRKRGIQSTTIQPAKYKRDRESIEHWMSISHEQANSGFNLDTPVSQLFGGNASCALVPEQTIGPYFVAGELIREDITEAQRGVPLHVEVQFVDVSDCSAVSGMAIDLWQCNATGVYSGVDAPGQAGTASTWLRGVQISDSQGAAGFDTIFPGHYAGRTNHIHVMATRDPRVLNSSSQYTGGIPTHIGQFYFDTSLIERVEAVQPYSGNDKQQVPNDRDGIAVAAATKENDIFMDYVLLGDKVDDGILAWIIVGVDMKADQSDGLFVAATASPSATGGGGGGGGGGAGGTSITSSTATGGALRAMATPFLFGWGR</sequence>
<organism evidence="3 4">
    <name type="scientific">Microdochium bolleyi</name>
    <dbReference type="NCBI Taxonomy" id="196109"/>
    <lineage>
        <taxon>Eukaryota</taxon>
        <taxon>Fungi</taxon>
        <taxon>Dikarya</taxon>
        <taxon>Ascomycota</taxon>
        <taxon>Pezizomycotina</taxon>
        <taxon>Sordariomycetes</taxon>
        <taxon>Xylariomycetidae</taxon>
        <taxon>Xylariales</taxon>
        <taxon>Microdochiaceae</taxon>
        <taxon>Microdochium</taxon>
    </lineage>
</organism>
<keyword evidence="4" id="KW-1185">Reference proteome</keyword>
<dbReference type="STRING" id="196109.A0A136JA75"/>
<dbReference type="InterPro" id="IPR015889">
    <property type="entry name" value="Intradiol_dOase_core"/>
</dbReference>
<dbReference type="Pfam" id="PF00775">
    <property type="entry name" value="Dioxygenase_C"/>
    <property type="match status" value="1"/>
</dbReference>
<evidence type="ECO:0000256" key="1">
    <source>
        <dbReference type="SAM" id="SignalP"/>
    </source>
</evidence>
<reference evidence="4" key="1">
    <citation type="submission" date="2016-02" db="EMBL/GenBank/DDBJ databases">
        <title>Draft genome sequence of Microdochium bolleyi, a fungal endophyte of beachgrass.</title>
        <authorList>
            <consortium name="DOE Joint Genome Institute"/>
            <person name="David A.S."/>
            <person name="May G."/>
            <person name="Haridas S."/>
            <person name="Lim J."/>
            <person name="Wang M."/>
            <person name="Labutti K."/>
            <person name="Lipzen A."/>
            <person name="Barry K."/>
            <person name="Grigoriev I.V."/>
        </authorList>
    </citation>
    <scope>NUCLEOTIDE SEQUENCE [LARGE SCALE GENOMIC DNA]</scope>
    <source>
        <strain evidence="4">J235TASD1</strain>
    </source>
</reference>
<dbReference type="EMBL" id="KQ964247">
    <property type="protein sequence ID" value="KXJ94042.1"/>
    <property type="molecule type" value="Genomic_DNA"/>
</dbReference>
<dbReference type="GO" id="GO:0016702">
    <property type="term" value="F:oxidoreductase activity, acting on single donors with incorporation of molecular oxygen, incorporation of two atoms of oxygen"/>
    <property type="evidence" value="ECO:0007669"/>
    <property type="project" value="InterPro"/>
</dbReference>
<dbReference type="PANTHER" id="PTHR34315:SF1">
    <property type="entry name" value="INTRADIOL RING-CLEAVAGE DIOXYGENASES DOMAIN-CONTAINING PROTEIN-RELATED"/>
    <property type="match status" value="1"/>
</dbReference>
<feature type="domain" description="Intradiol ring-cleavage dioxygenases" evidence="2">
    <location>
        <begin position="162"/>
        <end position="248"/>
    </location>
</feature>
<dbReference type="GO" id="GO:0008199">
    <property type="term" value="F:ferric iron binding"/>
    <property type="evidence" value="ECO:0007669"/>
    <property type="project" value="InterPro"/>
</dbReference>
<proteinExistence type="predicted"/>
<protein>
    <submittedName>
        <fullName evidence="3">Intradiol ring-cleavage dioxygenase</fullName>
    </submittedName>
</protein>
<dbReference type="AlphaFoldDB" id="A0A136JA75"/>
<dbReference type="PANTHER" id="PTHR34315">
    <property type="match status" value="1"/>
</dbReference>
<keyword evidence="1" id="KW-0732">Signal</keyword>
<dbReference type="Gene3D" id="2.60.130.10">
    <property type="entry name" value="Aromatic compound dioxygenase"/>
    <property type="match status" value="1"/>
</dbReference>
<feature type="chain" id="PRO_5007293655" evidence="1">
    <location>
        <begin position="36"/>
        <end position="404"/>
    </location>
</feature>
<name>A0A136JA75_9PEZI</name>
<dbReference type="OrthoDB" id="121380at2759"/>
<dbReference type="InParanoid" id="A0A136JA75"/>